<feature type="binding site" evidence="12">
    <location>
        <position position="134"/>
    </location>
    <ligand>
        <name>Mg(2+)</name>
        <dbReference type="ChEBI" id="CHEBI:18420"/>
    </ligand>
</feature>
<feature type="binding site" evidence="12">
    <location>
        <begin position="227"/>
        <end position="231"/>
    </location>
    <ligand>
        <name>D-ribose 5-phosphate</name>
        <dbReference type="ChEBI" id="CHEBI:78346"/>
    </ligand>
</feature>
<keyword evidence="2 12" id="KW-0808">Transferase</keyword>
<evidence type="ECO:0000256" key="4">
    <source>
        <dbReference type="ARBA" id="ARBA00022727"/>
    </source>
</evidence>
<keyword evidence="12" id="KW-0963">Cytoplasm</keyword>
<comment type="pathway">
    <text evidence="1 12">Metabolic intermediate biosynthesis; 5-phospho-alpha-D-ribose 1-diphosphate biosynthesis; 5-phospho-alpha-D-ribose 1-diphosphate from D-ribose 5-phosphate (route I): step 1/1.</text>
</comment>
<comment type="catalytic activity">
    <reaction evidence="9 12">
        <text>D-ribose 5-phosphate + ATP = 5-phospho-alpha-D-ribose 1-diphosphate + AMP + H(+)</text>
        <dbReference type="Rhea" id="RHEA:15609"/>
        <dbReference type="ChEBI" id="CHEBI:15378"/>
        <dbReference type="ChEBI" id="CHEBI:30616"/>
        <dbReference type="ChEBI" id="CHEBI:58017"/>
        <dbReference type="ChEBI" id="CHEBI:78346"/>
        <dbReference type="ChEBI" id="CHEBI:456215"/>
        <dbReference type="EC" id="2.7.6.1"/>
    </reaction>
</comment>
<evidence type="ECO:0000256" key="1">
    <source>
        <dbReference type="ARBA" id="ARBA00004996"/>
    </source>
</evidence>
<evidence type="ECO:0000256" key="6">
    <source>
        <dbReference type="ARBA" id="ARBA00022777"/>
    </source>
</evidence>
<name>A0AA96LBX2_9BACL</name>
<evidence type="ECO:0000313" key="15">
    <source>
        <dbReference type="Proteomes" id="UP001305702"/>
    </source>
</evidence>
<evidence type="ECO:0000256" key="2">
    <source>
        <dbReference type="ARBA" id="ARBA00022679"/>
    </source>
</evidence>
<dbReference type="KEGG" id="paun:MJA45_25140"/>
<feature type="active site" evidence="12">
    <location>
        <position position="197"/>
    </location>
</feature>
<dbReference type="GO" id="GO:0016301">
    <property type="term" value="F:kinase activity"/>
    <property type="evidence" value="ECO:0007669"/>
    <property type="project" value="UniProtKB-KW"/>
</dbReference>
<dbReference type="InterPro" id="IPR029099">
    <property type="entry name" value="Pribosyltran_N"/>
</dbReference>
<dbReference type="EC" id="2.7.6.1" evidence="12"/>
<dbReference type="GO" id="GO:0000287">
    <property type="term" value="F:magnesium ion binding"/>
    <property type="evidence" value="ECO:0007669"/>
    <property type="project" value="UniProtKB-UniRule"/>
</dbReference>
<dbReference type="AlphaFoldDB" id="A0AA96LBX2"/>
<dbReference type="InterPro" id="IPR005946">
    <property type="entry name" value="Rib-P_diPkinase"/>
</dbReference>
<dbReference type="PANTHER" id="PTHR10210">
    <property type="entry name" value="RIBOSE-PHOSPHATE DIPHOSPHOKINASE FAMILY MEMBER"/>
    <property type="match status" value="1"/>
</dbReference>
<comment type="cofactor">
    <cofactor evidence="12">
        <name>Mg(2+)</name>
        <dbReference type="ChEBI" id="CHEBI:18420"/>
    </cofactor>
    <text evidence="12">Binds 2 Mg(2+) ions per subunit.</text>
</comment>
<evidence type="ECO:0000256" key="3">
    <source>
        <dbReference type="ARBA" id="ARBA00022723"/>
    </source>
</evidence>
<sequence length="325" mass="35271">MNQFKIFTGTAHRGLAEEIAGRLGMALGDLTCSHFSDGEIRVDLNETVRGFHVFLIQPTAPAEGRSVNDHLMELMIIVDAMRRASADSITLLVPYFGYARQDRKNGTRSPITAKVVARMLETSGVSRILTLDLHSDQIQGFVDIPMDNLNATALIASYLNRQKLDNPVVVSPDMGGTKRASKLARLIPQASIAVIDKRRPQPNVSEVLHLVGDVAGKTAVIIDDMIDTAGTIVNAAQALKDRGTIRVIVACTHPVLSGEAISRLKAAPVDEVIVCNTMDIPEKKRLDKLTVLSVGPLLAQALTRIHNKEPLTEIIEGNIALEELP</sequence>
<dbReference type="NCBIfam" id="TIGR01251">
    <property type="entry name" value="ribP_PPkin"/>
    <property type="match status" value="1"/>
</dbReference>
<dbReference type="Pfam" id="PF13793">
    <property type="entry name" value="Pribosyltran_N"/>
    <property type="match status" value="1"/>
</dbReference>
<dbReference type="GO" id="GO:0005524">
    <property type="term" value="F:ATP binding"/>
    <property type="evidence" value="ECO:0007669"/>
    <property type="project" value="UniProtKB-KW"/>
</dbReference>
<feature type="binding site" evidence="12">
    <location>
        <begin position="100"/>
        <end position="101"/>
    </location>
    <ligand>
        <name>ATP</name>
        <dbReference type="ChEBI" id="CHEBI:30616"/>
    </ligand>
</feature>
<organism evidence="14 15">
    <name type="scientific">Paenibacillus aurantius</name>
    <dbReference type="NCBI Taxonomy" id="2918900"/>
    <lineage>
        <taxon>Bacteria</taxon>
        <taxon>Bacillati</taxon>
        <taxon>Bacillota</taxon>
        <taxon>Bacilli</taxon>
        <taxon>Bacillales</taxon>
        <taxon>Paenibacillaceae</taxon>
        <taxon>Paenibacillus</taxon>
    </lineage>
</organism>
<evidence type="ECO:0000256" key="11">
    <source>
        <dbReference type="ARBA" id="ARBA00061444"/>
    </source>
</evidence>
<feature type="binding site" evidence="12">
    <location>
        <position position="199"/>
    </location>
    <ligand>
        <name>D-ribose 5-phosphate</name>
        <dbReference type="ChEBI" id="CHEBI:78346"/>
    </ligand>
</feature>
<evidence type="ECO:0000256" key="10">
    <source>
        <dbReference type="ARBA" id="ARBA00054914"/>
    </source>
</evidence>
<dbReference type="FunFam" id="3.40.50.2020:FF:000001">
    <property type="entry name" value="Ribose-phosphate pyrophosphokinase"/>
    <property type="match status" value="1"/>
</dbReference>
<gene>
    <name evidence="12" type="primary">prs</name>
    <name evidence="14" type="ORF">MJA45_25140</name>
</gene>
<keyword evidence="4 12" id="KW-0545">Nucleotide biosynthesis</keyword>
<comment type="subunit">
    <text evidence="12">Homohexamer.</text>
</comment>
<keyword evidence="5 12" id="KW-0547">Nucleotide-binding</keyword>
<comment type="similarity">
    <text evidence="11 12">Belongs to the ribose-phosphate pyrophosphokinase family. Class I subfamily.</text>
</comment>
<dbReference type="GO" id="GO:0006015">
    <property type="term" value="P:5-phosphoribose 1-diphosphate biosynthetic process"/>
    <property type="evidence" value="ECO:0007669"/>
    <property type="project" value="UniProtKB-UniRule"/>
</dbReference>
<dbReference type="GO" id="GO:0004749">
    <property type="term" value="F:ribose phosphate diphosphokinase activity"/>
    <property type="evidence" value="ECO:0007669"/>
    <property type="project" value="UniProtKB-UniRule"/>
</dbReference>
<evidence type="ECO:0000256" key="7">
    <source>
        <dbReference type="ARBA" id="ARBA00022840"/>
    </source>
</evidence>
<proteinExistence type="inferred from homology"/>
<keyword evidence="8 12" id="KW-0460">Magnesium</keyword>
<keyword evidence="15" id="KW-1185">Reference proteome</keyword>
<evidence type="ECO:0000256" key="5">
    <source>
        <dbReference type="ARBA" id="ARBA00022741"/>
    </source>
</evidence>
<dbReference type="InterPro" id="IPR029057">
    <property type="entry name" value="PRTase-like"/>
</dbReference>
<feature type="domain" description="Ribose-phosphate pyrophosphokinase N-terminal" evidence="13">
    <location>
        <begin position="5"/>
        <end position="124"/>
    </location>
</feature>
<protein>
    <recommendedName>
        <fullName evidence="12">Ribose-phosphate pyrophosphokinase</fullName>
        <shortName evidence="12">RPPK</shortName>
        <ecNumber evidence="12">2.7.6.1</ecNumber>
    </recommendedName>
    <alternativeName>
        <fullName evidence="12">5-phospho-D-ribosyl alpha-1-diphosphate synthase</fullName>
    </alternativeName>
    <alternativeName>
        <fullName evidence="12">Phosphoribosyl diphosphate synthase</fullName>
    </alternativeName>
    <alternativeName>
        <fullName evidence="12">Phosphoribosyl pyrophosphate synthase</fullName>
        <shortName evidence="12">P-Rib-PP synthase</shortName>
        <shortName evidence="12">PRPP synthase</shortName>
        <shortName evidence="12">PRPPase</shortName>
    </alternativeName>
</protein>
<dbReference type="GO" id="GO:0005737">
    <property type="term" value="C:cytoplasm"/>
    <property type="evidence" value="ECO:0007669"/>
    <property type="project" value="UniProtKB-SubCell"/>
</dbReference>
<feature type="binding site" evidence="12">
    <location>
        <position position="223"/>
    </location>
    <ligand>
        <name>D-ribose 5-phosphate</name>
        <dbReference type="ChEBI" id="CHEBI:78346"/>
    </ligand>
</feature>
<dbReference type="SMART" id="SM01400">
    <property type="entry name" value="Pribosyltran_N"/>
    <property type="match status" value="1"/>
</dbReference>
<dbReference type="EMBL" id="CP130318">
    <property type="protein sequence ID" value="WNQ10867.1"/>
    <property type="molecule type" value="Genomic_DNA"/>
</dbReference>
<dbReference type="NCBIfam" id="NF002320">
    <property type="entry name" value="PRK01259.1"/>
    <property type="match status" value="1"/>
</dbReference>
<dbReference type="GO" id="GO:0006164">
    <property type="term" value="P:purine nucleotide biosynthetic process"/>
    <property type="evidence" value="ECO:0007669"/>
    <property type="project" value="TreeGrafter"/>
</dbReference>
<comment type="function">
    <text evidence="10 12">Involved in the biosynthesis of the central metabolite phospho-alpha-D-ribosyl-1-pyrophosphate (PRPP) via the transfer of pyrophosphoryl group from ATP to 1-hydroxyl of ribose-5-phosphate (Rib-5-P).</text>
</comment>
<feature type="binding site" evidence="12">
    <location>
        <position position="173"/>
    </location>
    <ligand>
        <name>Mg(2+)</name>
        <dbReference type="ChEBI" id="CHEBI:18420"/>
    </ligand>
</feature>
<dbReference type="Pfam" id="PF14572">
    <property type="entry name" value="Pribosyl_synth"/>
    <property type="match status" value="1"/>
</dbReference>
<keyword evidence="7 12" id="KW-0067">ATP-binding</keyword>
<accession>A0AA96LBX2</accession>
<evidence type="ECO:0000313" key="14">
    <source>
        <dbReference type="EMBL" id="WNQ10867.1"/>
    </source>
</evidence>
<dbReference type="GO" id="GO:0002189">
    <property type="term" value="C:ribose phosphate diphosphokinase complex"/>
    <property type="evidence" value="ECO:0007669"/>
    <property type="project" value="TreeGrafter"/>
</dbReference>
<dbReference type="CDD" id="cd06223">
    <property type="entry name" value="PRTases_typeI"/>
    <property type="match status" value="1"/>
</dbReference>
<dbReference type="SUPFAM" id="SSF53271">
    <property type="entry name" value="PRTase-like"/>
    <property type="match status" value="1"/>
</dbReference>
<keyword evidence="6 12" id="KW-0418">Kinase</keyword>
<reference evidence="14 15" key="1">
    <citation type="submission" date="2022-02" db="EMBL/GenBank/DDBJ databases">
        <title>Paenibacillus sp. MBLB1776 Whole Genome Shotgun Sequencing.</title>
        <authorList>
            <person name="Hwang C.Y."/>
            <person name="Cho E.-S."/>
            <person name="Seo M.-J."/>
        </authorList>
    </citation>
    <scope>NUCLEOTIDE SEQUENCE [LARGE SCALE GENOMIC DNA]</scope>
    <source>
        <strain evidence="14 15">MBLB1776</strain>
    </source>
</reference>
<dbReference type="HAMAP" id="MF_00583_B">
    <property type="entry name" value="RibP_PPkinase_B"/>
    <property type="match status" value="1"/>
</dbReference>
<evidence type="ECO:0000256" key="12">
    <source>
        <dbReference type="HAMAP-Rule" id="MF_00583"/>
    </source>
</evidence>
<feature type="binding site" evidence="12">
    <location>
        <begin position="37"/>
        <end position="39"/>
    </location>
    <ligand>
        <name>ATP</name>
        <dbReference type="ChEBI" id="CHEBI:30616"/>
    </ligand>
</feature>
<dbReference type="InterPro" id="IPR037515">
    <property type="entry name" value="Rib-P_diPkinase_bac"/>
</dbReference>
<evidence type="ECO:0000259" key="13">
    <source>
        <dbReference type="Pfam" id="PF13793"/>
    </source>
</evidence>
<dbReference type="Proteomes" id="UP001305702">
    <property type="component" value="Chromosome"/>
</dbReference>
<keyword evidence="3 12" id="KW-0479">Metal-binding</keyword>
<dbReference type="Gene3D" id="3.40.50.2020">
    <property type="match status" value="2"/>
</dbReference>
<dbReference type="PANTHER" id="PTHR10210:SF41">
    <property type="entry name" value="RIBOSE-PHOSPHATE PYROPHOSPHOKINASE 1, CHLOROPLASTIC"/>
    <property type="match status" value="1"/>
</dbReference>
<dbReference type="RefSeq" id="WP_315604641.1">
    <property type="nucleotide sequence ID" value="NZ_CP130318.1"/>
</dbReference>
<evidence type="ECO:0000256" key="8">
    <source>
        <dbReference type="ARBA" id="ARBA00022842"/>
    </source>
</evidence>
<evidence type="ECO:0000256" key="9">
    <source>
        <dbReference type="ARBA" id="ARBA00049535"/>
    </source>
</evidence>
<comment type="subcellular location">
    <subcellularLocation>
        <location evidence="12">Cytoplasm</location>
    </subcellularLocation>
</comment>
<dbReference type="InterPro" id="IPR000836">
    <property type="entry name" value="PRTase_dom"/>
</dbReference>